<protein>
    <recommendedName>
        <fullName evidence="3">TIGR01548 family HAD-type hydrolase</fullName>
    </recommendedName>
</protein>
<keyword evidence="2" id="KW-1185">Reference proteome</keyword>
<dbReference type="AlphaFoldDB" id="A0A1T1D3X2"/>
<dbReference type="InterPro" id="IPR036412">
    <property type="entry name" value="HAD-like_sf"/>
</dbReference>
<reference evidence="1 2" key="1">
    <citation type="submission" date="2017-02" db="EMBL/GenBank/DDBJ databases">
        <title>Draft Genome Sequences of 'Candidatus Synechococcus spongiarum', Cyanobacterial Symbionts of the Mediterranean Sponge Aplysina aerophoba from two locations.</title>
        <authorList>
            <person name="Slaby B.M."/>
            <person name="Hentschel U."/>
        </authorList>
    </citation>
    <scope>NUCLEOTIDE SEQUENCE [LARGE SCALE GENOMIC DNA]</scope>
    <source>
        <strain evidence="1">LMB bulk15M</strain>
    </source>
</reference>
<evidence type="ECO:0000313" key="1">
    <source>
        <dbReference type="EMBL" id="OOV35565.1"/>
    </source>
</evidence>
<dbReference type="EMBL" id="MWLD01000005">
    <property type="protein sequence ID" value="OOV35565.1"/>
    <property type="molecule type" value="Genomic_DNA"/>
</dbReference>
<evidence type="ECO:0008006" key="3">
    <source>
        <dbReference type="Google" id="ProtNLM"/>
    </source>
</evidence>
<accession>A0A1T1D3X2</accession>
<dbReference type="CDD" id="cd01427">
    <property type="entry name" value="HAD_like"/>
    <property type="match status" value="1"/>
</dbReference>
<name>A0A1T1D3X2_9SYNE</name>
<evidence type="ECO:0000313" key="2">
    <source>
        <dbReference type="Proteomes" id="UP000242636"/>
    </source>
</evidence>
<gene>
    <name evidence="1" type="ORF">BV61_00310</name>
</gene>
<dbReference type="Gene3D" id="3.40.50.1000">
    <property type="entry name" value="HAD superfamily/HAD-like"/>
    <property type="match status" value="1"/>
</dbReference>
<comment type="caution">
    <text evidence="1">The sequence shown here is derived from an EMBL/GenBank/DDBJ whole genome shotgun (WGS) entry which is preliminary data.</text>
</comment>
<proteinExistence type="predicted"/>
<dbReference type="NCBIfam" id="TIGR01548">
    <property type="entry name" value="HAD-SF-IA-hyp1"/>
    <property type="match status" value="1"/>
</dbReference>
<dbReference type="Proteomes" id="UP000242636">
    <property type="component" value="Unassembled WGS sequence"/>
</dbReference>
<sequence>MLLFDIDGVIRDVGRSYRLAVTETVAHFSGWRPTPGIVDALKAEGCWNNDWDASLELLRRRRSRQPNLQLPPRDVVAEVFSGFYFGRDDDGAVSRQPHRWTGLVRQEPLLVDGAFFAALGGAGIGWGFVSGAEPPSARHVLEDRLGLPQPPLVAMGDAPDKPDPTGLLQLAEELAATAHVPLAQLPMGYVGDTVADVLTVIHARRQYPRLRCKALAVAPPHVAAAGAAACAAYHHQLLAAGADAVIGATAALRPERVFQLLRMADSQGKPGDMAE</sequence>
<dbReference type="InterPro" id="IPR006438">
    <property type="entry name" value="HAD-SF_TIGR01548"/>
</dbReference>
<dbReference type="SUPFAM" id="SSF56784">
    <property type="entry name" value="HAD-like"/>
    <property type="match status" value="1"/>
</dbReference>
<organism evidence="1 2">
    <name type="scientific">Candidatus Synechococcus spongiarum LMB bulk15M</name>
    <dbReference type="NCBI Taxonomy" id="1943582"/>
    <lineage>
        <taxon>Bacteria</taxon>
        <taxon>Bacillati</taxon>
        <taxon>Cyanobacteriota</taxon>
        <taxon>Cyanophyceae</taxon>
        <taxon>Synechococcales</taxon>
        <taxon>Synechococcaceae</taxon>
        <taxon>Synechococcus</taxon>
    </lineage>
</organism>
<dbReference type="InterPro" id="IPR023214">
    <property type="entry name" value="HAD_sf"/>
</dbReference>